<dbReference type="SUPFAM" id="SSF144232">
    <property type="entry name" value="HIT/MYND zinc finger-like"/>
    <property type="match status" value="1"/>
</dbReference>
<feature type="region of interest" description="Disordered" evidence="2">
    <location>
        <begin position="629"/>
        <end position="653"/>
    </location>
</feature>
<sequence>MSSSTANFPRPPGIRDIPIQRSASAFAPMFGGSVAGGATAPLHSSRPPTTAPSEYYRREVLTRTLVTRSSETLSAAPPLGRSSPAAPLLTLEQPPPPRDEMPEEYWLRYSRNIEEEERRVREAQDRRKRDEEERRKRVEEQRRRWEQQELEQLERLRRERERMEQALEAQTLDRERVERERIGHDRAEREAAEKRRREEWERIEREHRQYEEAELEKRRNLERLERERLERERLEAERLERERLEALRREQERLEQQRLEQERLELERLEFERLEIERIERIKRDQREKEERDRERAKQEAERLAREREELERLERERIELERQAKELMEKERREEEERERERREEALREALRREEELREREALERAEREAQEREMARRARERAEQERLEALRREQERLEQEQLEAERRERERQEEERRERELLEASLRAKERRDFERLEEEERERQRQEEERRERERRDRERLEAVERERQRQSEEQRERDRLAALEASAVERRALRAREGQRARERAELDRRAEELRDLERRERERRDRERAEEERRLAELRDAELRNAGQREMERREAQEREERRRQDGWRSRERLEQLARERDERERWEAEKRRLLSDYEQEARKRQALTSKETLERLTRKPYYSRENLSQLGTGEPTELRGRGAEPSEITTKVERQVIERVDRTLWTEPETLRASVGLPPPPVTSAYFGNTCGILPSLLDASEESVRERIYNPRDEDFLRRGGSQRTSKYRARMEKARKEFLQGTPGTEHLPPSADPVSERFRKSTEELQQRRVEYRGPLLQRFNSGEFAHAPLEPPPTHYAPGFGRSPYEQTPSEPSLLTETRTVTREYSREAYSKTEVSTVPYPDGRQQPGYTVSTVPTEWGTVQHRKHSRVVEVADTFIDRQLPGAAPLAHRYGGRITLEEALDAIFQSTQPVEEPPPADPGMPEQQLHLRNMDGPGIFTPDQALMDRLAEQPHLAESLLKNEPMFVRCAFCAYVRPLRDARFHFCWCRHCYTYYCSRQCRLRDWHRHRDRCSFARINSLCKEVIMKVRRDPETQYHMSRVAREGFRREGRGSVNIRLISAYSAQLYLEQGWRVFAQHDPNQLLFYYPIQALIEQRKELSLIQLCKKYNPNEKFILSVSIIADIEQCPQTPPPAEPTSGTVGSATSNNTFPTVYGTAAVPTNV</sequence>
<feature type="region of interest" description="Disordered" evidence="2">
    <location>
        <begin position="748"/>
        <end position="772"/>
    </location>
</feature>
<dbReference type="GO" id="GO:0045216">
    <property type="term" value="P:cell-cell junction organization"/>
    <property type="evidence" value="ECO:0007669"/>
    <property type="project" value="InterPro"/>
</dbReference>
<feature type="region of interest" description="Disordered" evidence="2">
    <location>
        <begin position="435"/>
        <end position="572"/>
    </location>
</feature>
<feature type="region of interest" description="Disordered" evidence="2">
    <location>
        <begin position="1135"/>
        <end position="1154"/>
    </location>
</feature>
<organism evidence="4 5">
    <name type="scientific">Globodera pallida</name>
    <name type="common">Potato cyst nematode worm</name>
    <name type="synonym">Heterodera pallida</name>
    <dbReference type="NCBI Taxonomy" id="36090"/>
    <lineage>
        <taxon>Eukaryota</taxon>
        <taxon>Metazoa</taxon>
        <taxon>Ecdysozoa</taxon>
        <taxon>Nematoda</taxon>
        <taxon>Chromadorea</taxon>
        <taxon>Rhabditida</taxon>
        <taxon>Tylenchina</taxon>
        <taxon>Tylenchomorpha</taxon>
        <taxon>Tylenchoidea</taxon>
        <taxon>Heteroderidae</taxon>
        <taxon>Heteroderinae</taxon>
        <taxon>Globodera</taxon>
    </lineage>
</organism>
<dbReference type="PANTHER" id="PTHR21517">
    <property type="entry name" value="APICAL JUNCTION COMPONENT 1 HOMOLOG"/>
    <property type="match status" value="1"/>
</dbReference>
<protein>
    <submittedName>
        <fullName evidence="5">LIM zinc-binding domain-containing protein</fullName>
    </submittedName>
</protein>
<feature type="region of interest" description="Disordered" evidence="2">
    <location>
        <begin position="807"/>
        <end position="829"/>
    </location>
</feature>
<dbReference type="GO" id="GO:0005886">
    <property type="term" value="C:plasma membrane"/>
    <property type="evidence" value="ECO:0007669"/>
    <property type="project" value="TreeGrafter"/>
</dbReference>
<accession>A0A183BYF9</accession>
<feature type="compositionally biased region" description="Polar residues" evidence="2">
    <location>
        <begin position="1145"/>
        <end position="1154"/>
    </location>
</feature>
<feature type="region of interest" description="Disordered" evidence="2">
    <location>
        <begin position="1"/>
        <end position="104"/>
    </location>
</feature>
<reference evidence="4" key="2">
    <citation type="submission" date="2014-05" db="EMBL/GenBank/DDBJ databases">
        <title>The genome and life-stage specific transcriptomes of Globodera pallida elucidate key aspects of plant parasitism by a cyst nematode.</title>
        <authorList>
            <person name="Cotton J.A."/>
            <person name="Lilley C.J."/>
            <person name="Jones L.M."/>
            <person name="Kikuchi T."/>
            <person name="Reid A.J."/>
            <person name="Thorpe P."/>
            <person name="Tsai I.J."/>
            <person name="Beasley H."/>
            <person name="Blok V."/>
            <person name="Cock P.J.A."/>
            <person name="Van den Akker S.E."/>
            <person name="Holroyd N."/>
            <person name="Hunt M."/>
            <person name="Mantelin S."/>
            <person name="Naghra H."/>
            <person name="Pain A."/>
            <person name="Palomares-Rius J.E."/>
            <person name="Zarowiecki M."/>
            <person name="Berriman M."/>
            <person name="Jones J.T."/>
            <person name="Urwin P.E."/>
        </authorList>
    </citation>
    <scope>NUCLEOTIDE SEQUENCE [LARGE SCALE GENOMIC DNA]</scope>
    <source>
        <strain evidence="4">Lindley</strain>
    </source>
</reference>
<feature type="compositionally biased region" description="Basic and acidic residues" evidence="2">
    <location>
        <begin position="444"/>
        <end position="572"/>
    </location>
</feature>
<evidence type="ECO:0000256" key="2">
    <source>
        <dbReference type="SAM" id="MobiDB-lite"/>
    </source>
</evidence>
<reference evidence="5" key="3">
    <citation type="submission" date="2016-06" db="UniProtKB">
        <authorList>
            <consortium name="WormBaseParasite"/>
        </authorList>
    </citation>
    <scope>IDENTIFICATION</scope>
</reference>
<keyword evidence="1" id="KW-0175">Coiled coil</keyword>
<evidence type="ECO:0000313" key="4">
    <source>
        <dbReference type="Proteomes" id="UP000050741"/>
    </source>
</evidence>
<keyword evidence="4" id="KW-1185">Reference proteome</keyword>
<proteinExistence type="predicted"/>
<dbReference type="WBParaSite" id="GPLIN_000564900">
    <property type="protein sequence ID" value="GPLIN_000564900"/>
    <property type="gene ID" value="GPLIN_000564900"/>
</dbReference>
<feature type="compositionally biased region" description="Polar residues" evidence="2">
    <location>
        <begin position="815"/>
        <end position="829"/>
    </location>
</feature>
<dbReference type="PANTHER" id="PTHR21517:SF3">
    <property type="entry name" value="APICAL JUNCTION COMPONENT 1 HOMOLOG"/>
    <property type="match status" value="1"/>
</dbReference>
<dbReference type="InterPro" id="IPR058586">
    <property type="entry name" value="Ajm-1"/>
</dbReference>
<evidence type="ECO:0000313" key="5">
    <source>
        <dbReference type="WBParaSite" id="GPLIN_000564900"/>
    </source>
</evidence>
<feature type="region of interest" description="Disordered" evidence="2">
    <location>
        <begin position="117"/>
        <end position="145"/>
    </location>
</feature>
<feature type="region of interest" description="Disordered" evidence="2">
    <location>
        <begin position="285"/>
        <end position="309"/>
    </location>
</feature>
<dbReference type="InterPro" id="IPR038825">
    <property type="entry name" value="Apical_junction"/>
</dbReference>
<evidence type="ECO:0000256" key="1">
    <source>
        <dbReference type="SAM" id="Coils"/>
    </source>
</evidence>
<dbReference type="Proteomes" id="UP000050741">
    <property type="component" value="Unassembled WGS sequence"/>
</dbReference>
<evidence type="ECO:0000259" key="3">
    <source>
        <dbReference type="Pfam" id="PF26649"/>
    </source>
</evidence>
<feature type="compositionally biased region" description="Basic and acidic residues" evidence="2">
    <location>
        <begin position="763"/>
        <end position="772"/>
    </location>
</feature>
<feature type="compositionally biased region" description="Basic and acidic residues" evidence="2">
    <location>
        <begin position="642"/>
        <end position="653"/>
    </location>
</feature>
<feature type="region of interest" description="Disordered" evidence="2">
    <location>
        <begin position="355"/>
        <end position="381"/>
    </location>
</feature>
<dbReference type="GO" id="GO:0043296">
    <property type="term" value="C:apical junction complex"/>
    <property type="evidence" value="ECO:0007669"/>
    <property type="project" value="TreeGrafter"/>
</dbReference>
<name>A0A183BYF9_GLOPA</name>
<reference evidence="4" key="1">
    <citation type="submission" date="2013-12" db="EMBL/GenBank/DDBJ databases">
        <authorList>
            <person name="Aslett M."/>
        </authorList>
    </citation>
    <scope>NUCLEOTIDE SEQUENCE [LARGE SCALE GENOMIC DNA]</scope>
    <source>
        <strain evidence="4">Lindley</strain>
    </source>
</reference>
<dbReference type="AlphaFoldDB" id="A0A183BYF9"/>
<dbReference type="Pfam" id="PF26649">
    <property type="entry name" value="Ajm-1"/>
    <property type="match status" value="1"/>
</dbReference>
<feature type="coiled-coil region" evidence="1">
    <location>
        <begin position="575"/>
        <end position="609"/>
    </location>
</feature>
<feature type="domain" description="Apical junction molecule ajm1 alpha/beta" evidence="3">
    <location>
        <begin position="1022"/>
        <end position="1137"/>
    </location>
</feature>